<dbReference type="InterPro" id="IPR023586">
    <property type="entry name" value="Ile-tRNA-ligase_type2"/>
</dbReference>
<dbReference type="Pfam" id="PF00133">
    <property type="entry name" value="tRNA-synt_1"/>
    <property type="match status" value="1"/>
</dbReference>
<keyword evidence="3" id="KW-0067">ATP-binding</keyword>
<sequence>MISFKEQGNWFKTEQYIHNYPHCWRTDTPLIYRAMPSWYIAVTKFKRRMMELNKRVNWIPNHIRDGQFGKWLEGAHDWSISRNRFWGTPIPVWKSDDARYPRVDVHGSIAELERDFNVKIDDLHRPFIDSLTRPNPDDPTKKSVMRRISDVFDCWFESGSMPFAQVHYPFENKKWFRDNFPADFITEYLAQTRGCLSKRSQILFSP</sequence>
<dbReference type="InterPro" id="IPR014729">
    <property type="entry name" value="Rossmann-like_a/b/a_fold"/>
</dbReference>
<evidence type="ECO:0000256" key="2">
    <source>
        <dbReference type="ARBA" id="ARBA00022741"/>
    </source>
</evidence>
<dbReference type="PRINTS" id="PR00984">
    <property type="entry name" value="TRNASYNTHILE"/>
</dbReference>
<protein>
    <recommendedName>
        <fullName evidence="6">Isoleucyl-tRNA synthetase</fullName>
    </recommendedName>
</protein>
<keyword evidence="1" id="KW-0436">Ligase</keyword>
<evidence type="ECO:0000256" key="3">
    <source>
        <dbReference type="ARBA" id="ARBA00022840"/>
    </source>
</evidence>
<evidence type="ECO:0000256" key="4">
    <source>
        <dbReference type="ARBA" id="ARBA00022917"/>
    </source>
</evidence>
<evidence type="ECO:0000256" key="1">
    <source>
        <dbReference type="ARBA" id="ARBA00022598"/>
    </source>
</evidence>
<keyword evidence="10" id="KW-1185">Reference proteome</keyword>
<dbReference type="PANTHER" id="PTHR42780:SF1">
    <property type="entry name" value="ISOLEUCINE--TRNA LIGASE, CYTOPLASMIC"/>
    <property type="match status" value="1"/>
</dbReference>
<evidence type="ECO:0000259" key="8">
    <source>
        <dbReference type="Pfam" id="PF00133"/>
    </source>
</evidence>
<evidence type="ECO:0000313" key="10">
    <source>
        <dbReference type="Proteomes" id="UP000024404"/>
    </source>
</evidence>
<evidence type="ECO:0000256" key="7">
    <source>
        <dbReference type="ARBA" id="ARBA00048359"/>
    </source>
</evidence>
<dbReference type="GO" id="GO:0005524">
    <property type="term" value="F:ATP binding"/>
    <property type="evidence" value="ECO:0007669"/>
    <property type="project" value="UniProtKB-KW"/>
</dbReference>
<name>A0A8R1Y009_ONCVO</name>
<reference evidence="9" key="2">
    <citation type="submission" date="2022-06" db="UniProtKB">
        <authorList>
            <consortium name="EnsemblMetazoa"/>
        </authorList>
    </citation>
    <scope>IDENTIFICATION</scope>
</reference>
<keyword evidence="4" id="KW-0648">Protein biosynthesis</keyword>
<proteinExistence type="predicted"/>
<dbReference type="Proteomes" id="UP000024404">
    <property type="component" value="Unassembled WGS sequence"/>
</dbReference>
<dbReference type="GO" id="GO:0004822">
    <property type="term" value="F:isoleucine-tRNA ligase activity"/>
    <property type="evidence" value="ECO:0007669"/>
    <property type="project" value="UniProtKB-EC"/>
</dbReference>
<organism evidence="9 10">
    <name type="scientific">Onchocerca volvulus</name>
    <dbReference type="NCBI Taxonomy" id="6282"/>
    <lineage>
        <taxon>Eukaryota</taxon>
        <taxon>Metazoa</taxon>
        <taxon>Ecdysozoa</taxon>
        <taxon>Nematoda</taxon>
        <taxon>Chromadorea</taxon>
        <taxon>Rhabditida</taxon>
        <taxon>Spirurina</taxon>
        <taxon>Spiruromorpha</taxon>
        <taxon>Filarioidea</taxon>
        <taxon>Onchocercidae</taxon>
        <taxon>Onchocerca</taxon>
    </lineage>
</organism>
<dbReference type="Gene3D" id="3.40.50.620">
    <property type="entry name" value="HUPs"/>
    <property type="match status" value="1"/>
</dbReference>
<keyword evidence="5" id="KW-0030">Aminoacyl-tRNA synthetase</keyword>
<dbReference type="InterPro" id="IPR002301">
    <property type="entry name" value="Ile-tRNA-ligase"/>
</dbReference>
<evidence type="ECO:0000313" key="9">
    <source>
        <dbReference type="EnsemblMetazoa" id="OVOC6300.1"/>
    </source>
</evidence>
<dbReference type="GO" id="GO:0006428">
    <property type="term" value="P:isoleucyl-tRNA aminoacylation"/>
    <property type="evidence" value="ECO:0007669"/>
    <property type="project" value="InterPro"/>
</dbReference>
<dbReference type="PANTHER" id="PTHR42780">
    <property type="entry name" value="SOLEUCYL-TRNA SYNTHETASE"/>
    <property type="match status" value="1"/>
</dbReference>
<dbReference type="EnsemblMetazoa" id="OVOC6300.1">
    <property type="protein sequence ID" value="OVOC6300.1"/>
    <property type="gene ID" value="WBGene00243109"/>
</dbReference>
<dbReference type="SUPFAM" id="SSF52374">
    <property type="entry name" value="Nucleotidylyl transferase"/>
    <property type="match status" value="1"/>
</dbReference>
<reference evidence="10" key="1">
    <citation type="submission" date="2013-10" db="EMBL/GenBank/DDBJ databases">
        <title>Genome sequencing of Onchocerca volvulus.</title>
        <authorList>
            <person name="Cotton J."/>
            <person name="Tsai J."/>
            <person name="Stanley E."/>
            <person name="Tracey A."/>
            <person name="Holroyd N."/>
            <person name="Lustigman S."/>
            <person name="Berriman M."/>
        </authorList>
    </citation>
    <scope>NUCLEOTIDE SEQUENCE</scope>
</reference>
<evidence type="ECO:0000256" key="5">
    <source>
        <dbReference type="ARBA" id="ARBA00023146"/>
    </source>
</evidence>
<evidence type="ECO:0000256" key="6">
    <source>
        <dbReference type="ARBA" id="ARBA00032665"/>
    </source>
</evidence>
<dbReference type="InterPro" id="IPR002300">
    <property type="entry name" value="aa-tRNA-synth_Ia"/>
</dbReference>
<dbReference type="EMBL" id="CMVM020000170">
    <property type="status" value="NOT_ANNOTATED_CDS"/>
    <property type="molecule type" value="Genomic_DNA"/>
</dbReference>
<dbReference type="AlphaFoldDB" id="A0A8R1Y009"/>
<accession>A0A8R1Y009</accession>
<keyword evidence="2" id="KW-0547">Nucleotide-binding</keyword>
<feature type="domain" description="Aminoacyl-tRNA synthetase class Ia" evidence="8">
    <location>
        <begin position="31"/>
        <end position="197"/>
    </location>
</feature>
<comment type="catalytic activity">
    <reaction evidence="7">
        <text>tRNA(Ile) + L-isoleucine + ATP = L-isoleucyl-tRNA(Ile) + AMP + diphosphate</text>
        <dbReference type="Rhea" id="RHEA:11060"/>
        <dbReference type="Rhea" id="RHEA-COMP:9666"/>
        <dbReference type="Rhea" id="RHEA-COMP:9695"/>
        <dbReference type="ChEBI" id="CHEBI:30616"/>
        <dbReference type="ChEBI" id="CHEBI:33019"/>
        <dbReference type="ChEBI" id="CHEBI:58045"/>
        <dbReference type="ChEBI" id="CHEBI:78442"/>
        <dbReference type="ChEBI" id="CHEBI:78528"/>
        <dbReference type="ChEBI" id="CHEBI:456215"/>
        <dbReference type="EC" id="6.1.1.5"/>
    </reaction>
</comment>